<dbReference type="InterPro" id="IPR027417">
    <property type="entry name" value="P-loop_NTPase"/>
</dbReference>
<keyword evidence="1" id="KW-0812">Transmembrane</keyword>
<name>A0A3B0YEM1_9ZZZZ</name>
<dbReference type="PANTHER" id="PTHR43681">
    <property type="entry name" value="TRANSMEMBRANE GTPASE FZO"/>
    <property type="match status" value="1"/>
</dbReference>
<dbReference type="SUPFAM" id="SSF52540">
    <property type="entry name" value="P-loop containing nucleoside triphosphate hydrolases"/>
    <property type="match status" value="1"/>
</dbReference>
<keyword evidence="1" id="KW-0472">Membrane</keyword>
<organism evidence="3">
    <name type="scientific">hydrothermal vent metagenome</name>
    <dbReference type="NCBI Taxonomy" id="652676"/>
    <lineage>
        <taxon>unclassified sequences</taxon>
        <taxon>metagenomes</taxon>
        <taxon>ecological metagenomes</taxon>
    </lineage>
</organism>
<proteinExistence type="predicted"/>
<feature type="transmembrane region" description="Helical" evidence="1">
    <location>
        <begin position="337"/>
        <end position="358"/>
    </location>
</feature>
<evidence type="ECO:0000256" key="1">
    <source>
        <dbReference type="SAM" id="Phobius"/>
    </source>
</evidence>
<dbReference type="PANTHER" id="PTHR43681:SF1">
    <property type="entry name" value="SARCALUMENIN"/>
    <property type="match status" value="1"/>
</dbReference>
<reference evidence="3" key="1">
    <citation type="submission" date="2018-06" db="EMBL/GenBank/DDBJ databases">
        <authorList>
            <person name="Zhirakovskaya E."/>
        </authorList>
    </citation>
    <scope>NUCLEOTIDE SEQUENCE</scope>
</reference>
<evidence type="ECO:0000313" key="3">
    <source>
        <dbReference type="EMBL" id="VAW79348.1"/>
    </source>
</evidence>
<evidence type="ECO:0000259" key="2">
    <source>
        <dbReference type="Pfam" id="PF00350"/>
    </source>
</evidence>
<dbReference type="AlphaFoldDB" id="A0A3B0YEM1"/>
<sequence length="505" mass="56562">MPKPDKTIKKRLDSLEQHLKEENPVLVSAVDGFRRLSRIGYATGLLDTGESYVTQIPWWPLISVLGTFSAGKSTFINQFLSYPLQDTGNQAVDDKFTVVCYSGERNTRTLPGLALDADPRFPFYRTSDELDKVEAGQGKRIDAYLQLKTCNSERLRGRILIDSPGFDADEQRSATLRLTNHIIDLSDLVLVLFDARHPEPGAMGDTLAHLVKATKDRTDSSKFLYILNQIDTTAREDNPEEVVGAWQRALAREGLTAGRFYSIYDSEAAVHIEDEALRRRFEWKRDQDLGEILSRIEQVSVERAYRIVGALEKHAEKIEEYYIPRIRKLVASWRKRVLVWDTAWLALAATLAVGSRFLPPPAVASLDTAISTLSADSLLAVGAGLAVAGLALYLHFRSRKWAAASVLKEISHATVSEESERLLRAFKRNTRAWRSIFDPDPAGWNRRNRRALKQIVSSANGLVQALNNSFTDPSGKRPRVEVAEAVEEAPVEVVSGEMMPREETA</sequence>
<dbReference type="Gene3D" id="3.40.50.300">
    <property type="entry name" value="P-loop containing nucleotide triphosphate hydrolases"/>
    <property type="match status" value="1"/>
</dbReference>
<protein>
    <recommendedName>
        <fullName evidence="2">Dynamin N-terminal domain-containing protein</fullName>
    </recommendedName>
</protein>
<accession>A0A3B0YEM1</accession>
<feature type="domain" description="Dynamin N-terminal" evidence="2">
    <location>
        <begin position="62"/>
        <end position="223"/>
    </location>
</feature>
<dbReference type="InterPro" id="IPR045063">
    <property type="entry name" value="Dynamin_N"/>
</dbReference>
<dbReference type="InterPro" id="IPR051943">
    <property type="entry name" value="TRAFAC_Dynamin-like_GTPase"/>
</dbReference>
<feature type="transmembrane region" description="Helical" evidence="1">
    <location>
        <begin position="378"/>
        <end position="396"/>
    </location>
</feature>
<dbReference type="Pfam" id="PF00350">
    <property type="entry name" value="Dynamin_N"/>
    <property type="match status" value="1"/>
</dbReference>
<dbReference type="EMBL" id="UOFK01000187">
    <property type="protein sequence ID" value="VAW79348.1"/>
    <property type="molecule type" value="Genomic_DNA"/>
</dbReference>
<gene>
    <name evidence="3" type="ORF">MNBD_GAMMA13-249</name>
</gene>
<keyword evidence="1" id="KW-1133">Transmembrane helix</keyword>